<protein>
    <recommendedName>
        <fullName evidence="2">ParB/Sulfiredoxin domain-containing protein</fullName>
    </recommendedName>
</protein>
<dbReference type="InterPro" id="IPR036086">
    <property type="entry name" value="ParB/Sulfiredoxin_sf"/>
</dbReference>
<gene>
    <name evidence="1" type="ORF">S01H4_54753</name>
</gene>
<feature type="non-terminal residue" evidence="1">
    <location>
        <position position="146"/>
    </location>
</feature>
<reference evidence="1" key="1">
    <citation type="journal article" date="2014" name="Front. Microbiol.">
        <title>High frequency of phylogenetically diverse reductive dehalogenase-homologous genes in deep subseafloor sedimentary metagenomes.</title>
        <authorList>
            <person name="Kawai M."/>
            <person name="Futagami T."/>
            <person name="Toyoda A."/>
            <person name="Takaki Y."/>
            <person name="Nishi S."/>
            <person name="Hori S."/>
            <person name="Arai W."/>
            <person name="Tsubouchi T."/>
            <person name="Morono Y."/>
            <person name="Uchiyama I."/>
            <person name="Ito T."/>
            <person name="Fujiyama A."/>
            <person name="Inagaki F."/>
            <person name="Takami H."/>
        </authorList>
    </citation>
    <scope>NUCLEOTIDE SEQUENCE</scope>
    <source>
        <strain evidence="1">Expedition CK06-06</strain>
    </source>
</reference>
<dbReference type="AlphaFoldDB" id="X1EE09"/>
<proteinExistence type="predicted"/>
<name>X1EE09_9ZZZZ</name>
<evidence type="ECO:0008006" key="2">
    <source>
        <dbReference type="Google" id="ProtNLM"/>
    </source>
</evidence>
<dbReference type="EMBL" id="BART01031532">
    <property type="protein sequence ID" value="GAH15384.1"/>
    <property type="molecule type" value="Genomic_DNA"/>
</dbReference>
<evidence type="ECO:0000313" key="1">
    <source>
        <dbReference type="EMBL" id="GAH15384.1"/>
    </source>
</evidence>
<dbReference type="SUPFAM" id="SSF110849">
    <property type="entry name" value="ParB/Sulfiredoxin"/>
    <property type="match status" value="1"/>
</dbReference>
<accession>X1EE09</accession>
<organism evidence="1">
    <name type="scientific">marine sediment metagenome</name>
    <dbReference type="NCBI Taxonomy" id="412755"/>
    <lineage>
        <taxon>unclassified sequences</taxon>
        <taxon>metagenomes</taxon>
        <taxon>ecological metagenomes</taxon>
    </lineage>
</organism>
<sequence>MAPQRESLRDFDRSRRKAFFQTILSLIKSKSIDLLPFEEVRKQLRLRNPQYRGLQEVPLDQIVGSVGRYRDFTRTFLPRSDGLRERWATVEDRVKEGGLPPVELYKVGDAYFVRDGNHRVSVARAQNVSDIEAFIWEYPSLVPLSP</sequence>
<comment type="caution">
    <text evidence="1">The sequence shown here is derived from an EMBL/GenBank/DDBJ whole genome shotgun (WGS) entry which is preliminary data.</text>
</comment>